<dbReference type="Proteomes" id="UP000027073">
    <property type="component" value="Unassembled WGS sequence"/>
</dbReference>
<evidence type="ECO:0000313" key="1">
    <source>
        <dbReference type="EMBL" id="KDQ26983.1"/>
    </source>
</evidence>
<sequence>MSCILEQDKTSPKLTPSNGGTQMPYITVLNCYASSSLAVVLDSLKAHTGLGAHKKSITAMINSSTLFLFEHHPRITPTALSLLHALQPFLDDDASTTQWFD</sequence>
<dbReference type="EMBL" id="KL198009">
    <property type="protein sequence ID" value="KDQ26983.1"/>
    <property type="molecule type" value="Genomic_DNA"/>
</dbReference>
<dbReference type="HOGENOM" id="CLU_2292865_0_0_1"/>
<name>A0A067NG17_PLEO1</name>
<proteinExistence type="predicted"/>
<dbReference type="AlphaFoldDB" id="A0A067NG17"/>
<dbReference type="InParanoid" id="A0A067NG17"/>
<protein>
    <submittedName>
        <fullName evidence="1">Uncharacterized protein</fullName>
    </submittedName>
</protein>
<reference evidence="2" key="1">
    <citation type="journal article" date="2014" name="Proc. Natl. Acad. Sci. U.S.A.">
        <title>Extensive sampling of basidiomycete genomes demonstrates inadequacy of the white-rot/brown-rot paradigm for wood decay fungi.</title>
        <authorList>
            <person name="Riley R."/>
            <person name="Salamov A.A."/>
            <person name="Brown D.W."/>
            <person name="Nagy L.G."/>
            <person name="Floudas D."/>
            <person name="Held B.W."/>
            <person name="Levasseur A."/>
            <person name="Lombard V."/>
            <person name="Morin E."/>
            <person name="Otillar R."/>
            <person name="Lindquist E.A."/>
            <person name="Sun H."/>
            <person name="LaButti K.M."/>
            <person name="Schmutz J."/>
            <person name="Jabbour D."/>
            <person name="Luo H."/>
            <person name="Baker S.E."/>
            <person name="Pisabarro A.G."/>
            <person name="Walton J.D."/>
            <person name="Blanchette R.A."/>
            <person name="Henrissat B."/>
            <person name="Martin F."/>
            <person name="Cullen D."/>
            <person name="Hibbett D.S."/>
            <person name="Grigoriev I.V."/>
        </authorList>
    </citation>
    <scope>NUCLEOTIDE SEQUENCE [LARGE SCALE GENOMIC DNA]</scope>
    <source>
        <strain evidence="2">PC15</strain>
    </source>
</reference>
<organism evidence="1 2">
    <name type="scientific">Pleurotus ostreatus (strain PC15)</name>
    <name type="common">Oyster mushroom</name>
    <dbReference type="NCBI Taxonomy" id="1137138"/>
    <lineage>
        <taxon>Eukaryota</taxon>
        <taxon>Fungi</taxon>
        <taxon>Dikarya</taxon>
        <taxon>Basidiomycota</taxon>
        <taxon>Agaricomycotina</taxon>
        <taxon>Agaricomycetes</taxon>
        <taxon>Agaricomycetidae</taxon>
        <taxon>Agaricales</taxon>
        <taxon>Pleurotineae</taxon>
        <taxon>Pleurotaceae</taxon>
        <taxon>Pleurotus</taxon>
    </lineage>
</organism>
<dbReference type="OrthoDB" id="3270019at2759"/>
<evidence type="ECO:0000313" key="2">
    <source>
        <dbReference type="Proteomes" id="UP000027073"/>
    </source>
</evidence>
<accession>A0A067NG17</accession>
<dbReference type="VEuPathDB" id="FungiDB:PLEOSDRAFT_1077764"/>
<gene>
    <name evidence="1" type="ORF">PLEOSDRAFT_1077764</name>
</gene>